<keyword evidence="3" id="KW-1185">Reference proteome</keyword>
<feature type="transmembrane region" description="Helical" evidence="1">
    <location>
        <begin position="73"/>
        <end position="95"/>
    </location>
</feature>
<keyword evidence="1" id="KW-0812">Transmembrane</keyword>
<feature type="non-terminal residue" evidence="2">
    <location>
        <position position="319"/>
    </location>
</feature>
<keyword evidence="1" id="KW-1133">Transmembrane helix</keyword>
<protein>
    <submittedName>
        <fullName evidence="2">8891_t:CDS:1</fullName>
    </submittedName>
</protein>
<keyword evidence="1" id="KW-0472">Membrane</keyword>
<evidence type="ECO:0000313" key="2">
    <source>
        <dbReference type="EMBL" id="CAG8665532.1"/>
    </source>
</evidence>
<proteinExistence type="predicted"/>
<feature type="transmembrane region" description="Helical" evidence="1">
    <location>
        <begin position="134"/>
        <end position="156"/>
    </location>
</feature>
<sequence>LTISQVSLVGSAFVIIQTYRRLKQNLNFSIGIRLPMYIAINNALLSILYFANIISALVIGVPWTGITCKIYGFFDAFIVSMSVTLVALVAIRTYLKVILNLYLDTGKYDHRQIMVAFDYHSPGKWSLTITMSTLISVTAILCIFCYGCIIYTITTVERPDGIGINDVQQKMATKKILAYTFNFLIQWTPTLPFIFGVARGNDPLWIYYLFIISVNIGSIANAIQYICHEGFGITENQNQNQMILESSCNIYMNSQKKSKRKHSKKKFNEEDDIELGSFHHSDSTIGCEINGTSQISVNIKMKDLEKVKCVDKNFILRGI</sequence>
<evidence type="ECO:0000256" key="1">
    <source>
        <dbReference type="SAM" id="Phobius"/>
    </source>
</evidence>
<feature type="transmembrane region" description="Helical" evidence="1">
    <location>
        <begin position="204"/>
        <end position="223"/>
    </location>
</feature>
<feature type="transmembrane region" description="Helical" evidence="1">
    <location>
        <begin position="176"/>
        <end position="198"/>
    </location>
</feature>
<dbReference type="SUPFAM" id="SSF81321">
    <property type="entry name" value="Family A G protein-coupled receptor-like"/>
    <property type="match status" value="1"/>
</dbReference>
<name>A0A9N9HCR2_9GLOM</name>
<comment type="caution">
    <text evidence="2">The sequence shown here is derived from an EMBL/GenBank/DDBJ whole genome shotgun (WGS) entry which is preliminary data.</text>
</comment>
<dbReference type="EMBL" id="CAJVPQ010005191">
    <property type="protein sequence ID" value="CAG8665532.1"/>
    <property type="molecule type" value="Genomic_DNA"/>
</dbReference>
<accession>A0A9N9HCR2</accession>
<dbReference type="Gene3D" id="1.20.1070.10">
    <property type="entry name" value="Rhodopsin 7-helix transmembrane proteins"/>
    <property type="match status" value="1"/>
</dbReference>
<dbReference type="OrthoDB" id="2380345at2759"/>
<dbReference type="Proteomes" id="UP000789570">
    <property type="component" value="Unassembled WGS sequence"/>
</dbReference>
<feature type="transmembrane region" description="Helical" evidence="1">
    <location>
        <begin position="36"/>
        <end position="61"/>
    </location>
</feature>
<dbReference type="AlphaFoldDB" id="A0A9N9HCR2"/>
<reference evidence="2" key="1">
    <citation type="submission" date="2021-06" db="EMBL/GenBank/DDBJ databases">
        <authorList>
            <person name="Kallberg Y."/>
            <person name="Tangrot J."/>
            <person name="Rosling A."/>
        </authorList>
    </citation>
    <scope>NUCLEOTIDE SEQUENCE</scope>
    <source>
        <strain evidence="2">UK204</strain>
    </source>
</reference>
<gene>
    <name evidence="2" type="ORF">FCALED_LOCUS11755</name>
</gene>
<evidence type="ECO:0000313" key="3">
    <source>
        <dbReference type="Proteomes" id="UP000789570"/>
    </source>
</evidence>
<organism evidence="2 3">
    <name type="scientific">Funneliformis caledonium</name>
    <dbReference type="NCBI Taxonomy" id="1117310"/>
    <lineage>
        <taxon>Eukaryota</taxon>
        <taxon>Fungi</taxon>
        <taxon>Fungi incertae sedis</taxon>
        <taxon>Mucoromycota</taxon>
        <taxon>Glomeromycotina</taxon>
        <taxon>Glomeromycetes</taxon>
        <taxon>Glomerales</taxon>
        <taxon>Glomeraceae</taxon>
        <taxon>Funneliformis</taxon>
    </lineage>
</organism>